<reference evidence="6 7" key="1">
    <citation type="submission" date="2024-09" db="EMBL/GenBank/DDBJ databases">
        <authorList>
            <person name="Sun Q."/>
            <person name="Mori K."/>
        </authorList>
    </citation>
    <scope>NUCLEOTIDE SEQUENCE [LARGE SCALE GENOMIC DNA]</scope>
    <source>
        <strain evidence="6 7">ATCC 51285</strain>
    </source>
</reference>
<dbReference type="PRINTS" id="PR00039">
    <property type="entry name" value="HTHLYSR"/>
</dbReference>
<dbReference type="InterPro" id="IPR036388">
    <property type="entry name" value="WH-like_DNA-bd_sf"/>
</dbReference>
<dbReference type="Pfam" id="PF00126">
    <property type="entry name" value="HTH_1"/>
    <property type="match status" value="1"/>
</dbReference>
<dbReference type="InterPro" id="IPR005119">
    <property type="entry name" value="LysR_subst-bd"/>
</dbReference>
<proteinExistence type="inferred from homology"/>
<dbReference type="EMBL" id="JBHLZN010000003">
    <property type="protein sequence ID" value="MFB9886846.1"/>
    <property type="molecule type" value="Genomic_DNA"/>
</dbReference>
<sequence>MRSNALPSLKALQVLEAVARLGSFSKAAEELCVSQGAISKQIKALEAHFQTGLLHRGKQVHLTQAGERLYQQLSEAFTLINQACGNIRPLDKISIKVPMTFADRWFIPHLRECEQQTGLKLKVASAFSYHVDFRHDEYDLAIGFSEQPGPWSLYQETLICVKSPDYPGPAANQSLSAWLAEAQLIEPSHVYEDWQRYLKAAGLDPQLYQRASILTTESMQSAIYAACAGQGITLVDKLLVQDELSNGRLVLAHDLQLRWGGNYEFQFAPHMKGSRELQVLFDWCKERLAKDLARI</sequence>
<evidence type="ECO:0000256" key="1">
    <source>
        <dbReference type="ARBA" id="ARBA00009437"/>
    </source>
</evidence>
<dbReference type="Proteomes" id="UP001589628">
    <property type="component" value="Unassembled WGS sequence"/>
</dbReference>
<keyword evidence="4" id="KW-0804">Transcription</keyword>
<keyword evidence="2" id="KW-0805">Transcription regulation</keyword>
<comment type="similarity">
    <text evidence="1">Belongs to the LysR transcriptional regulatory family.</text>
</comment>
<evidence type="ECO:0000256" key="2">
    <source>
        <dbReference type="ARBA" id="ARBA00023015"/>
    </source>
</evidence>
<protein>
    <submittedName>
        <fullName evidence="6">LysR family transcriptional regulator</fullName>
    </submittedName>
</protein>
<organism evidence="6 7">
    <name type="scientific">Balneatrix alpica</name>
    <dbReference type="NCBI Taxonomy" id="75684"/>
    <lineage>
        <taxon>Bacteria</taxon>
        <taxon>Pseudomonadati</taxon>
        <taxon>Pseudomonadota</taxon>
        <taxon>Gammaproteobacteria</taxon>
        <taxon>Oceanospirillales</taxon>
        <taxon>Balneatrichaceae</taxon>
        <taxon>Balneatrix</taxon>
    </lineage>
</organism>
<dbReference type="Gene3D" id="3.40.190.10">
    <property type="entry name" value="Periplasmic binding protein-like II"/>
    <property type="match status" value="2"/>
</dbReference>
<evidence type="ECO:0000313" key="6">
    <source>
        <dbReference type="EMBL" id="MFB9886846.1"/>
    </source>
</evidence>
<feature type="domain" description="HTH lysR-type" evidence="5">
    <location>
        <begin position="7"/>
        <end position="63"/>
    </location>
</feature>
<evidence type="ECO:0000256" key="3">
    <source>
        <dbReference type="ARBA" id="ARBA00023125"/>
    </source>
</evidence>
<dbReference type="PANTHER" id="PTHR30537:SF26">
    <property type="entry name" value="GLYCINE CLEAVAGE SYSTEM TRANSCRIPTIONAL ACTIVATOR"/>
    <property type="match status" value="1"/>
</dbReference>
<dbReference type="PANTHER" id="PTHR30537">
    <property type="entry name" value="HTH-TYPE TRANSCRIPTIONAL REGULATOR"/>
    <property type="match status" value="1"/>
</dbReference>
<dbReference type="Gene3D" id="1.10.10.10">
    <property type="entry name" value="Winged helix-like DNA-binding domain superfamily/Winged helix DNA-binding domain"/>
    <property type="match status" value="1"/>
</dbReference>
<dbReference type="InterPro" id="IPR036390">
    <property type="entry name" value="WH_DNA-bd_sf"/>
</dbReference>
<dbReference type="RefSeq" id="WP_027312321.1">
    <property type="nucleotide sequence ID" value="NZ_JAUESS010000001.1"/>
</dbReference>
<evidence type="ECO:0000259" key="5">
    <source>
        <dbReference type="PROSITE" id="PS50931"/>
    </source>
</evidence>
<dbReference type="PROSITE" id="PS50931">
    <property type="entry name" value="HTH_LYSR"/>
    <property type="match status" value="1"/>
</dbReference>
<keyword evidence="7" id="KW-1185">Reference proteome</keyword>
<evidence type="ECO:0000256" key="4">
    <source>
        <dbReference type="ARBA" id="ARBA00023163"/>
    </source>
</evidence>
<dbReference type="InterPro" id="IPR000847">
    <property type="entry name" value="LysR_HTH_N"/>
</dbReference>
<accession>A0ABV5ZFA5</accession>
<evidence type="ECO:0000313" key="7">
    <source>
        <dbReference type="Proteomes" id="UP001589628"/>
    </source>
</evidence>
<dbReference type="SUPFAM" id="SSF53850">
    <property type="entry name" value="Periplasmic binding protein-like II"/>
    <property type="match status" value="1"/>
</dbReference>
<dbReference type="SUPFAM" id="SSF46785">
    <property type="entry name" value="Winged helix' DNA-binding domain"/>
    <property type="match status" value="1"/>
</dbReference>
<name>A0ABV5ZFA5_9GAMM</name>
<comment type="caution">
    <text evidence="6">The sequence shown here is derived from an EMBL/GenBank/DDBJ whole genome shotgun (WGS) entry which is preliminary data.</text>
</comment>
<keyword evidence="3" id="KW-0238">DNA-binding</keyword>
<dbReference type="Pfam" id="PF03466">
    <property type="entry name" value="LysR_substrate"/>
    <property type="match status" value="1"/>
</dbReference>
<gene>
    <name evidence="6" type="ORF">ACFFLH_10510</name>
</gene>
<dbReference type="InterPro" id="IPR058163">
    <property type="entry name" value="LysR-type_TF_proteobact-type"/>
</dbReference>